<evidence type="ECO:0000256" key="4">
    <source>
        <dbReference type="ARBA" id="ARBA00023285"/>
    </source>
</evidence>
<dbReference type="EMBL" id="MWIH01000005">
    <property type="protein sequence ID" value="OQO93232.1"/>
    <property type="molecule type" value="Genomic_DNA"/>
</dbReference>
<accession>A0A1V9A7Y0</accession>
<evidence type="ECO:0000313" key="7">
    <source>
        <dbReference type="Proteomes" id="UP000192591"/>
    </source>
</evidence>
<organism evidence="6 7">
    <name type="scientific">Saccharomonospora piscinae</name>
    <dbReference type="NCBI Taxonomy" id="687388"/>
    <lineage>
        <taxon>Bacteria</taxon>
        <taxon>Bacillati</taxon>
        <taxon>Actinomycetota</taxon>
        <taxon>Actinomycetes</taxon>
        <taxon>Pseudonocardiales</taxon>
        <taxon>Pseudonocardiaceae</taxon>
        <taxon>Saccharomonospora</taxon>
    </lineage>
</organism>
<dbReference type="Proteomes" id="UP000192591">
    <property type="component" value="Unassembled WGS sequence"/>
</dbReference>
<sequence length="570" mass="60435">MYRSNFPSSPRREAYLRDGQMISRHETAPDMVTRIVAALETADARFDATGAAVFGERLGHALDSERIVFSTPIMTNAGRYNERPLAACAVPPVDLRGDLAQVKTIVDGYHRAGMGTGFALDELNDPVGVLRYLNEIAVEGAASGLENRPVGNMAVLSLEHPRAQEFITCKVGADSRDEVWKFNISLNVTDKQMSAALSYPGRERNLLLAAAEAAHLCADPGLLFADRMNEGNPTPEVGTYVSTAPCAEVGLAAGETCQFGYLNLGRFFSGTGAFPVDADALSDTTRTLVRALDDAVEASLAHYPSPVSARVMGAKRKIGIGFCGLADLLLAAGLPYDSTEGRRLTQEVLALVNYTSKLASVELAHTRGGAPAVLSGRSRYADPRFLGRFAALEVDSVNRSDWAVLADKIAATGQLRNSSTIAVPPTGRSAPVVDASTGIEPLFRLSEQPGHQHPGVFAALKDAGRTDVLEFVRTHGRLPADPTLPERLRGVLATATQISPSGHLAMAAAVQACVDEAVSKTVNLPGTAQSIDVYDTYVSAFQQGCKGITAYVDGSRTVQPKALAVAPTNG</sequence>
<evidence type="ECO:0000256" key="1">
    <source>
        <dbReference type="ARBA" id="ARBA00001922"/>
    </source>
</evidence>
<dbReference type="GO" id="GO:0004748">
    <property type="term" value="F:ribonucleoside-diphosphate reductase activity, thioredoxin disulfide as acceptor"/>
    <property type="evidence" value="ECO:0007669"/>
    <property type="project" value="TreeGrafter"/>
</dbReference>
<keyword evidence="2" id="KW-0846">Cobalamin</keyword>
<dbReference type="PANTHER" id="PTHR43371">
    <property type="entry name" value="VITAMIN B12-DEPENDENT RIBONUCLEOTIDE REDUCTASE"/>
    <property type="match status" value="1"/>
</dbReference>
<proteinExistence type="predicted"/>
<dbReference type="PRINTS" id="PR01183">
    <property type="entry name" value="RIBORDTASEM1"/>
</dbReference>
<protein>
    <recommendedName>
        <fullName evidence="5">Ribonucleotide reductase large subunit C-terminal domain-containing protein</fullName>
    </recommendedName>
</protein>
<dbReference type="SUPFAM" id="SSF51998">
    <property type="entry name" value="PFL-like glycyl radical enzymes"/>
    <property type="match status" value="1"/>
</dbReference>
<feature type="domain" description="Ribonucleotide reductase large subunit C-terminal" evidence="5">
    <location>
        <begin position="204"/>
        <end position="551"/>
    </location>
</feature>
<evidence type="ECO:0000313" key="6">
    <source>
        <dbReference type="EMBL" id="OQO93232.1"/>
    </source>
</evidence>
<gene>
    <name evidence="6" type="ORF">B1813_12005</name>
</gene>
<dbReference type="InterPro" id="IPR050862">
    <property type="entry name" value="RdRp_reductase_class-2"/>
</dbReference>
<dbReference type="STRING" id="1962155.B1813_12005"/>
<keyword evidence="4" id="KW-0170">Cobalt</keyword>
<evidence type="ECO:0000259" key="5">
    <source>
        <dbReference type="Pfam" id="PF02867"/>
    </source>
</evidence>
<comment type="cofactor">
    <cofactor evidence="1">
        <name>adenosylcob(III)alamin</name>
        <dbReference type="ChEBI" id="CHEBI:18408"/>
    </cofactor>
</comment>
<comment type="caution">
    <text evidence="6">The sequence shown here is derived from an EMBL/GenBank/DDBJ whole genome shotgun (WGS) entry which is preliminary data.</text>
</comment>
<dbReference type="GO" id="GO:0031419">
    <property type="term" value="F:cobalamin binding"/>
    <property type="evidence" value="ECO:0007669"/>
    <property type="project" value="UniProtKB-KW"/>
</dbReference>
<evidence type="ECO:0000256" key="2">
    <source>
        <dbReference type="ARBA" id="ARBA00022628"/>
    </source>
</evidence>
<keyword evidence="7" id="KW-1185">Reference proteome</keyword>
<reference evidence="6 7" key="1">
    <citation type="submission" date="2017-02" db="EMBL/GenBank/DDBJ databases">
        <title>Draft genome of Saccharomonospora sp. 154.</title>
        <authorList>
            <person name="Alonso-Carmona G.S."/>
            <person name="De La Haba R."/>
            <person name="Vera-Gargallo B."/>
            <person name="Sandoval-Trujillo A.H."/>
            <person name="Ramirez-Duran N."/>
            <person name="Ventosa A."/>
        </authorList>
    </citation>
    <scope>NUCLEOTIDE SEQUENCE [LARGE SCALE GENOMIC DNA]</scope>
    <source>
        <strain evidence="6 7">LRS4.154</strain>
    </source>
</reference>
<dbReference type="Pfam" id="PF02867">
    <property type="entry name" value="Ribonuc_red_lgC"/>
    <property type="match status" value="1"/>
</dbReference>
<dbReference type="Gene3D" id="3.20.70.20">
    <property type="match status" value="1"/>
</dbReference>
<evidence type="ECO:0000256" key="3">
    <source>
        <dbReference type="ARBA" id="ARBA00023002"/>
    </source>
</evidence>
<name>A0A1V9A7Y0_SACPI</name>
<dbReference type="AlphaFoldDB" id="A0A1V9A7Y0"/>
<dbReference type="PANTHER" id="PTHR43371:SF1">
    <property type="entry name" value="RIBONUCLEOSIDE-DIPHOSPHATE REDUCTASE"/>
    <property type="match status" value="1"/>
</dbReference>
<keyword evidence="3" id="KW-0560">Oxidoreductase</keyword>
<dbReference type="InterPro" id="IPR000788">
    <property type="entry name" value="RNR_lg_C"/>
</dbReference>